<evidence type="ECO:0000256" key="1">
    <source>
        <dbReference type="SAM" id="MobiDB-lite"/>
    </source>
</evidence>
<feature type="compositionally biased region" description="Basic residues" evidence="1">
    <location>
        <begin position="1"/>
        <end position="13"/>
    </location>
</feature>
<feature type="compositionally biased region" description="Basic residues" evidence="1">
    <location>
        <begin position="88"/>
        <end position="98"/>
    </location>
</feature>
<evidence type="ECO:0000313" key="2">
    <source>
        <dbReference type="EMBL" id="CRK48667.1"/>
    </source>
</evidence>
<protein>
    <submittedName>
        <fullName evidence="2">Uncharacterized protein</fullName>
    </submittedName>
</protein>
<organism evidence="2 3">
    <name type="scientific">Verticillium longisporum</name>
    <name type="common">Verticillium dahliae var. longisporum</name>
    <dbReference type="NCBI Taxonomy" id="100787"/>
    <lineage>
        <taxon>Eukaryota</taxon>
        <taxon>Fungi</taxon>
        <taxon>Dikarya</taxon>
        <taxon>Ascomycota</taxon>
        <taxon>Pezizomycotina</taxon>
        <taxon>Sordariomycetes</taxon>
        <taxon>Hypocreomycetidae</taxon>
        <taxon>Glomerellales</taxon>
        <taxon>Plectosphaerellaceae</taxon>
        <taxon>Verticillium</taxon>
    </lineage>
</organism>
<proteinExistence type="predicted"/>
<feature type="non-terminal residue" evidence="2">
    <location>
        <position position="98"/>
    </location>
</feature>
<dbReference type="AlphaFoldDB" id="A0A0G4NQA8"/>
<name>A0A0G4NQA8_VERLO</name>
<accession>A0A0G4NQA8</accession>
<feature type="non-terminal residue" evidence="2">
    <location>
        <position position="1"/>
    </location>
</feature>
<gene>
    <name evidence="2" type="ORF">BN1723_020629</name>
</gene>
<feature type="region of interest" description="Disordered" evidence="1">
    <location>
        <begin position="1"/>
        <end position="98"/>
    </location>
</feature>
<feature type="compositionally biased region" description="Basic and acidic residues" evidence="1">
    <location>
        <begin position="61"/>
        <end position="87"/>
    </location>
</feature>
<dbReference type="Proteomes" id="UP000045706">
    <property type="component" value="Unassembled WGS sequence"/>
</dbReference>
<feature type="compositionally biased region" description="Basic and acidic residues" evidence="1">
    <location>
        <begin position="14"/>
        <end position="30"/>
    </location>
</feature>
<sequence>LEGRQGPHRRPARPRQEGLGQRRDGVEGRQGRLGRGQGPARQDGGDGHGRRVLLRLARLRRPQDHRGREQGGFREGDARDPDAPQRREGRRRRGDGGR</sequence>
<dbReference type="EMBL" id="CVQI01037789">
    <property type="protein sequence ID" value="CRK48667.1"/>
    <property type="molecule type" value="Genomic_DNA"/>
</dbReference>
<reference evidence="3" key="1">
    <citation type="submission" date="2015-05" db="EMBL/GenBank/DDBJ databases">
        <authorList>
            <person name="Fogelqvist Johan"/>
        </authorList>
    </citation>
    <scope>NUCLEOTIDE SEQUENCE [LARGE SCALE GENOMIC DNA]</scope>
</reference>
<evidence type="ECO:0000313" key="3">
    <source>
        <dbReference type="Proteomes" id="UP000045706"/>
    </source>
</evidence>
<feature type="compositionally biased region" description="Basic residues" evidence="1">
    <location>
        <begin position="50"/>
        <end position="60"/>
    </location>
</feature>